<feature type="compositionally biased region" description="Low complexity" evidence="1">
    <location>
        <begin position="506"/>
        <end position="518"/>
    </location>
</feature>
<feature type="compositionally biased region" description="Acidic residues" evidence="1">
    <location>
        <begin position="448"/>
        <end position="458"/>
    </location>
</feature>
<feature type="region of interest" description="Disordered" evidence="1">
    <location>
        <begin position="425"/>
        <end position="529"/>
    </location>
</feature>
<feature type="compositionally biased region" description="Low complexity" evidence="1">
    <location>
        <begin position="459"/>
        <end position="480"/>
    </location>
</feature>
<keyword evidence="3" id="KW-1185">Reference proteome</keyword>
<dbReference type="Proteomes" id="UP000703038">
    <property type="component" value="Unassembled WGS sequence"/>
</dbReference>
<feature type="region of interest" description="Disordered" evidence="1">
    <location>
        <begin position="345"/>
        <end position="367"/>
    </location>
</feature>
<accession>A0ABS2KQI6</accession>
<feature type="compositionally biased region" description="Low complexity" evidence="1">
    <location>
        <begin position="354"/>
        <end position="366"/>
    </location>
</feature>
<evidence type="ECO:0000313" key="2">
    <source>
        <dbReference type="EMBL" id="MBM7414102.1"/>
    </source>
</evidence>
<name>A0ABS2KQI6_9NOCA</name>
<evidence type="ECO:0000256" key="1">
    <source>
        <dbReference type="SAM" id="MobiDB-lite"/>
    </source>
</evidence>
<dbReference type="RefSeq" id="WP_204866876.1">
    <property type="nucleotide sequence ID" value="NZ_JAFBBK010000001.1"/>
</dbReference>
<proteinExistence type="predicted"/>
<dbReference type="SUPFAM" id="SSF140453">
    <property type="entry name" value="EsxAB dimer-like"/>
    <property type="match status" value="1"/>
</dbReference>
<evidence type="ECO:0000313" key="3">
    <source>
        <dbReference type="Proteomes" id="UP000703038"/>
    </source>
</evidence>
<organism evidence="2 3">
    <name type="scientific">Rhodococcoides corynebacterioides</name>
    <dbReference type="NCBI Taxonomy" id="53972"/>
    <lineage>
        <taxon>Bacteria</taxon>
        <taxon>Bacillati</taxon>
        <taxon>Actinomycetota</taxon>
        <taxon>Actinomycetes</taxon>
        <taxon>Mycobacteriales</taxon>
        <taxon>Nocardiaceae</taxon>
        <taxon>Rhodococcoides</taxon>
    </lineage>
</organism>
<dbReference type="Gene3D" id="1.10.287.1060">
    <property type="entry name" value="ESAT-6-like"/>
    <property type="match status" value="1"/>
</dbReference>
<sequence>MTAPVPPTIDGLLDLGSEGLTFFETFLPMVGASGAPMSTSHVALCARYDEQRGLDTEALRADADRLRAAAADARVEIGRQSAAADALGEAWSGDAADAALDILRRQCARSAGHADQLEAIGSAMASASTGLHAIVEDKSIAASAFRADQVDGRDAAQVAATIAGAGGPSAPDAVRTLASVFPGLEAMLLSASDPGRRQAEVLEPVAARCREWLDTVFVPAMTERVAAFEELCASTETAVSEVYAALCAAAADIDDSPWPSGHRSVEDDTCDCVAPEGTAPVAATAPASVPAAAPQPSSVAVAPSPVVAEPPTTLPVAPVEDRSPLADLIGRAVRDAVTEVVATAVPCEPPPAEAPRAPEAASTAPTGDVERGHLEAELDGRGVSVALGADGAVDIRTHDAAGESRHFALAAGPLGLPVLTEVMDEAAPESEQPTEPSSEAPNTAEREALDDEAVEPEAADPATPVVEPPVVEQPVVEQPVVAPPDCIPVAAESGDTAEPAVPQPDAEPSGEAAASGEPARPELAEAGPL</sequence>
<feature type="compositionally biased region" description="Low complexity" evidence="1">
    <location>
        <begin position="429"/>
        <end position="441"/>
    </location>
</feature>
<protein>
    <submittedName>
        <fullName evidence="2">Uncharacterized protein YukE</fullName>
    </submittedName>
</protein>
<dbReference type="InterPro" id="IPR036689">
    <property type="entry name" value="ESAT-6-like_sf"/>
</dbReference>
<comment type="caution">
    <text evidence="2">The sequence shown here is derived from an EMBL/GenBank/DDBJ whole genome shotgun (WGS) entry which is preliminary data.</text>
</comment>
<dbReference type="EMBL" id="JAFBBK010000001">
    <property type="protein sequence ID" value="MBM7414102.1"/>
    <property type="molecule type" value="Genomic_DNA"/>
</dbReference>
<reference evidence="2 3" key="1">
    <citation type="submission" date="2021-01" db="EMBL/GenBank/DDBJ databases">
        <title>Genomics of switchgrass bacterial isolates.</title>
        <authorList>
            <person name="Shade A."/>
        </authorList>
    </citation>
    <scope>NUCLEOTIDE SEQUENCE [LARGE SCALE GENOMIC DNA]</scope>
    <source>
        <strain evidence="2 3">PvP111</strain>
    </source>
</reference>
<gene>
    <name evidence="2" type="ORF">JOE42_000835</name>
</gene>